<dbReference type="Proteomes" id="UP000177870">
    <property type="component" value="Chromosome"/>
</dbReference>
<reference evidence="2" key="1">
    <citation type="submission" date="2016-10" db="EMBL/GenBank/DDBJ databases">
        <title>Comparative genomics uncovers the prolific and rare metabolic potential of the cyanobacterial genus Moorea.</title>
        <authorList>
            <person name="Leao T."/>
            <person name="Castelao G."/>
            <person name="Korobeynikov A."/>
            <person name="Monroe E.A."/>
            <person name="Podell S."/>
            <person name="Glukhov E."/>
            <person name="Allen E."/>
            <person name="Gerwick W.H."/>
            <person name="Gerwick L."/>
        </authorList>
    </citation>
    <scope>NUCLEOTIDE SEQUENCE [LARGE SCALE GENOMIC DNA]</scope>
    <source>
        <strain evidence="2">PAL-8-15-08-1</strain>
    </source>
</reference>
<dbReference type="KEGG" id="mpro:BJP34_19175"/>
<protein>
    <submittedName>
        <fullName evidence="1">DUF4336 domain-containing protein</fullName>
    </submittedName>
</protein>
<dbReference type="InterPro" id="IPR036866">
    <property type="entry name" value="RibonucZ/Hydroxyglut_hydro"/>
</dbReference>
<dbReference type="EMBL" id="CP017599">
    <property type="protein sequence ID" value="AOX01276.1"/>
    <property type="molecule type" value="Genomic_DNA"/>
</dbReference>
<dbReference type="OrthoDB" id="450111at2"/>
<accession>A0A1D8TUY4</accession>
<gene>
    <name evidence="1" type="ORF">BJP34_19175</name>
</gene>
<dbReference type="PANTHER" id="PTHR33835:SF1">
    <property type="entry name" value="METALLO-BETA-LACTAMASE DOMAIN-CONTAINING PROTEIN"/>
    <property type="match status" value="1"/>
</dbReference>
<evidence type="ECO:0000313" key="1">
    <source>
        <dbReference type="EMBL" id="AOX01276.1"/>
    </source>
</evidence>
<dbReference type="STRING" id="1458985.BJP34_19175"/>
<sequence>MRHDAIKLYEPINILKQIGEDIWLVDGPIVQMSMYGVKIPFSTRMTIVRLSNSELWCHSPTELTRELKAQIDSLGSVRHLISPNKIHYAHIGTWARAYPEAIAWASPGVRDRAAQQKIEVSFNADLENEPPPQWVADLDQLIFKGSRFMDEVVFFHRKSSTLILTDLIENFELNKVSKQFGRLLKLVGIVDPDGKTALDLRMTFWGQKEQSRSCLKRMLQWNPEKVILSHGRWYENNGAAELRRAFRWLE</sequence>
<dbReference type="RefSeq" id="WP_070393720.1">
    <property type="nucleotide sequence ID" value="NZ_CP017599.1"/>
</dbReference>
<evidence type="ECO:0000313" key="2">
    <source>
        <dbReference type="Proteomes" id="UP000177870"/>
    </source>
</evidence>
<dbReference type="InterPro" id="IPR025638">
    <property type="entry name" value="DUF4336"/>
</dbReference>
<dbReference type="AlphaFoldDB" id="A0A1D8TUY4"/>
<organism evidence="1 2">
    <name type="scientific">Moorena producens PAL-8-15-08-1</name>
    <dbReference type="NCBI Taxonomy" id="1458985"/>
    <lineage>
        <taxon>Bacteria</taxon>
        <taxon>Bacillati</taxon>
        <taxon>Cyanobacteriota</taxon>
        <taxon>Cyanophyceae</taxon>
        <taxon>Coleofasciculales</taxon>
        <taxon>Coleofasciculaceae</taxon>
        <taxon>Moorena</taxon>
    </lineage>
</organism>
<proteinExistence type="predicted"/>
<dbReference type="Pfam" id="PF14234">
    <property type="entry name" value="DUF4336"/>
    <property type="match status" value="1"/>
</dbReference>
<dbReference type="SUPFAM" id="SSF56281">
    <property type="entry name" value="Metallo-hydrolase/oxidoreductase"/>
    <property type="match status" value="1"/>
</dbReference>
<name>A0A1D8TUY4_9CYAN</name>
<dbReference type="PANTHER" id="PTHR33835">
    <property type="entry name" value="YALI0C07656P"/>
    <property type="match status" value="1"/>
</dbReference>